<dbReference type="STRING" id="157072.A0A024TZ14"/>
<dbReference type="Gene3D" id="3.40.710.10">
    <property type="entry name" value="DD-peptidase/beta-lactamase superfamily"/>
    <property type="match status" value="1"/>
</dbReference>
<feature type="chain" id="PRO_5001537867" description="Beta-lactamase-related domain-containing protein" evidence="1">
    <location>
        <begin position="21"/>
        <end position="561"/>
    </location>
</feature>
<dbReference type="AlphaFoldDB" id="A0A024TZ14"/>
<accession>A0A024TZ14</accession>
<feature type="domain" description="Beta-lactamase-related" evidence="2">
    <location>
        <begin position="74"/>
        <end position="413"/>
    </location>
</feature>
<dbReference type="InterPro" id="IPR050491">
    <property type="entry name" value="AmpC-like"/>
</dbReference>
<dbReference type="InterPro" id="IPR012338">
    <property type="entry name" value="Beta-lactam/transpept-like"/>
</dbReference>
<dbReference type="RefSeq" id="XP_008872789.1">
    <property type="nucleotide sequence ID" value="XM_008874567.1"/>
</dbReference>
<dbReference type="PANTHER" id="PTHR46825:SF9">
    <property type="entry name" value="BETA-LACTAMASE-RELATED DOMAIN-CONTAINING PROTEIN"/>
    <property type="match status" value="1"/>
</dbReference>
<reference evidence="3" key="1">
    <citation type="submission" date="2013-12" db="EMBL/GenBank/DDBJ databases">
        <title>The Genome Sequence of Aphanomyces invadans NJM9701.</title>
        <authorList>
            <consortium name="The Broad Institute Genomics Platform"/>
            <person name="Russ C."/>
            <person name="Tyler B."/>
            <person name="van West P."/>
            <person name="Dieguez-Uribeondo J."/>
            <person name="Young S.K."/>
            <person name="Zeng Q."/>
            <person name="Gargeya S."/>
            <person name="Fitzgerald M."/>
            <person name="Abouelleil A."/>
            <person name="Alvarado L."/>
            <person name="Chapman S.B."/>
            <person name="Gainer-Dewar J."/>
            <person name="Goldberg J."/>
            <person name="Griggs A."/>
            <person name="Gujja S."/>
            <person name="Hansen M."/>
            <person name="Howarth C."/>
            <person name="Imamovic A."/>
            <person name="Ireland A."/>
            <person name="Larimer J."/>
            <person name="McCowan C."/>
            <person name="Murphy C."/>
            <person name="Pearson M."/>
            <person name="Poon T.W."/>
            <person name="Priest M."/>
            <person name="Roberts A."/>
            <person name="Saif S."/>
            <person name="Shea T."/>
            <person name="Sykes S."/>
            <person name="Wortman J."/>
            <person name="Nusbaum C."/>
            <person name="Birren B."/>
        </authorList>
    </citation>
    <scope>NUCLEOTIDE SEQUENCE [LARGE SCALE GENOMIC DNA]</scope>
    <source>
        <strain evidence="3">NJM9701</strain>
    </source>
</reference>
<feature type="signal peptide" evidence="1">
    <location>
        <begin position="1"/>
        <end position="20"/>
    </location>
</feature>
<gene>
    <name evidence="3" type="ORF">H310_08712</name>
</gene>
<dbReference type="SUPFAM" id="SSF56601">
    <property type="entry name" value="beta-lactamase/transpeptidase-like"/>
    <property type="match status" value="1"/>
</dbReference>
<evidence type="ECO:0000256" key="1">
    <source>
        <dbReference type="SAM" id="SignalP"/>
    </source>
</evidence>
<dbReference type="VEuPathDB" id="FungiDB:H310_08712"/>
<dbReference type="EMBL" id="KI913969">
    <property type="protein sequence ID" value="ETV98592.1"/>
    <property type="molecule type" value="Genomic_DNA"/>
</dbReference>
<name>A0A024TZ14_9STRA</name>
<organism evidence="3">
    <name type="scientific">Aphanomyces invadans</name>
    <dbReference type="NCBI Taxonomy" id="157072"/>
    <lineage>
        <taxon>Eukaryota</taxon>
        <taxon>Sar</taxon>
        <taxon>Stramenopiles</taxon>
        <taxon>Oomycota</taxon>
        <taxon>Saprolegniomycetes</taxon>
        <taxon>Saprolegniales</taxon>
        <taxon>Verrucalvaceae</taxon>
        <taxon>Aphanomyces</taxon>
    </lineage>
</organism>
<dbReference type="PANTHER" id="PTHR46825">
    <property type="entry name" value="D-ALANYL-D-ALANINE-CARBOXYPEPTIDASE/ENDOPEPTIDASE AMPH"/>
    <property type="match status" value="1"/>
</dbReference>
<dbReference type="eggNOG" id="ENOG502S7V8">
    <property type="taxonomic scope" value="Eukaryota"/>
</dbReference>
<dbReference type="GeneID" id="20085762"/>
<evidence type="ECO:0000259" key="2">
    <source>
        <dbReference type="Pfam" id="PF00144"/>
    </source>
</evidence>
<dbReference type="InterPro" id="IPR001466">
    <property type="entry name" value="Beta-lactam-related"/>
</dbReference>
<dbReference type="OrthoDB" id="1689567at2759"/>
<evidence type="ECO:0000313" key="3">
    <source>
        <dbReference type="EMBL" id="ETV98592.1"/>
    </source>
</evidence>
<dbReference type="Pfam" id="PF00144">
    <property type="entry name" value="Beta-lactamase"/>
    <property type="match status" value="1"/>
</dbReference>
<protein>
    <recommendedName>
        <fullName evidence="2">Beta-lactamase-related domain-containing protein</fullName>
    </recommendedName>
</protein>
<sequence length="561" mass="61214">MLRRLLLATLVATAIHGVRFDDRVVWMPQAKLYVQDAATPSEDALSQAIAACDLTCIKDKVTRTIAFVHRQMSTFPAPGLALSVVYANRTVLAQGFGLAEHGNRKAVVTPHTLFEVGSFSKTFVAVAIAVLVDEGKLTWTDSVQQHLPWFEFADAYATQFTTLADLAAMNSVLGDYEGDDVIATGVYLTEKNLVHALRHLNTTRQVRPGYAYSNLNYEILGQVIEAVTNQPWHEYMRRAIWTPLGMTNTVGRAQDSRSSISGGHFHCNGQVLGPFDVTNSSRVMLRPGDHYAAAGSILSTAADLSKFSEFLMRKGGSLMKSPAVIADLITGHSVVPLPVEFATISGYEFVPDGDAVTAGYGFDVVGDIMHGHQYVDKGGDTFSFHTRTGWLPAHGVGVILVANAQSFTGRPRDMATIDLMRTYILGVFLDIPPAQLDRQFQASLAQVDKLFRPSACDPYFYQGIPWDIPGVTIPNATKAALVGTYHAVQSPAYYGAVVVSLNGTTLWMEYGVYKRRLIATLDSATLVWAVDMGDTTTTVTIADVDTARPRITYGVDFIRDL</sequence>
<keyword evidence="1" id="KW-0732">Signal</keyword>
<proteinExistence type="predicted"/>